<proteinExistence type="predicted"/>
<protein>
    <submittedName>
        <fullName evidence="1">Uncharacterized protein</fullName>
    </submittedName>
</protein>
<accession>A0A0B6AK11</accession>
<dbReference type="HOGENOM" id="CLU_183524_0_0_9"/>
<dbReference type="KEGG" id="bmeg:BG04_5988"/>
<dbReference type="GeneID" id="93646085"/>
<gene>
    <name evidence="1" type="ORF">BG04_5988</name>
</gene>
<dbReference type="EMBL" id="CP009919">
    <property type="protein sequence ID" value="AJI20149.1"/>
    <property type="molecule type" value="Genomic_DNA"/>
</dbReference>
<dbReference type="Proteomes" id="UP000031829">
    <property type="component" value="Plasmid pBMV_1"/>
</dbReference>
<name>A0A0B6AK11_PRIM2</name>
<organism evidence="1 2">
    <name type="scientific">Priestia megaterium (strain ATCC 14581 / DSM 32 / CCUG 1817 / JCM 2506 / NBRC 15308 / NCIMB 9376 / NCTC 10342 / NRRL B-14308 / VKM B-512 / Ford 19)</name>
    <name type="common">Bacillus megaterium</name>
    <dbReference type="NCBI Taxonomy" id="1348623"/>
    <lineage>
        <taxon>Bacteria</taxon>
        <taxon>Bacillati</taxon>
        <taxon>Bacillota</taxon>
        <taxon>Bacilli</taxon>
        <taxon>Bacillales</taxon>
        <taxon>Bacillaceae</taxon>
        <taxon>Priestia</taxon>
    </lineage>
</organism>
<reference evidence="1 2" key="1">
    <citation type="journal article" date="2015" name="Genome Announc.">
        <title>Complete genome sequences for 35 biothreat assay-relevant bacillus species.</title>
        <authorList>
            <person name="Johnson S.L."/>
            <person name="Daligault H.E."/>
            <person name="Davenport K.W."/>
            <person name="Jaissle J."/>
            <person name="Frey K.G."/>
            <person name="Ladner J.T."/>
            <person name="Broomall S.M."/>
            <person name="Bishop-Lilly K.A."/>
            <person name="Bruce D.C."/>
            <person name="Gibbons H.S."/>
            <person name="Coyne S.R."/>
            <person name="Lo C.C."/>
            <person name="Meincke L."/>
            <person name="Munk A.C."/>
            <person name="Koroleva G.I."/>
            <person name="Rosenzweig C.N."/>
            <person name="Palacios G.F."/>
            <person name="Redden C.L."/>
            <person name="Minogue T.D."/>
            <person name="Chain P.S."/>
        </authorList>
    </citation>
    <scope>NUCLEOTIDE SEQUENCE [LARGE SCALE GENOMIC DNA]</scope>
    <source>
        <strain evidence="2">ATCC 14581 / DSM 32 / JCM 2506 / NBRC 15308 / NCIMB 9376 / NCTC 10342 / NRRL B-14308 / VKM B-512</strain>
        <plasmid evidence="1 2">pBMV_1</plasmid>
    </source>
</reference>
<evidence type="ECO:0000313" key="2">
    <source>
        <dbReference type="Proteomes" id="UP000031829"/>
    </source>
</evidence>
<evidence type="ECO:0000313" key="1">
    <source>
        <dbReference type="EMBL" id="AJI20149.1"/>
    </source>
</evidence>
<keyword evidence="1" id="KW-0614">Plasmid</keyword>
<sequence length="71" mass="8362">MKQCNQVVNYATSERAFTPQQELNIGVRAFKELVIKVKDNTKMQNKFGYFNGIVNNLMDEPYFDYELLDTF</sequence>
<dbReference type="AlphaFoldDB" id="A0A0B6AK11"/>
<dbReference type="RefSeq" id="WP_050690765.1">
    <property type="nucleotide sequence ID" value="NZ_CP009919.1"/>
</dbReference>
<geneLocation type="plasmid" evidence="1 2">
    <name>pBMV_1</name>
</geneLocation>